<dbReference type="EMBL" id="CNGE01000059">
    <property type="protein sequence ID" value="CKR74118.1"/>
    <property type="molecule type" value="Genomic_DNA"/>
</dbReference>
<sequence length="82" mass="8643">MHGNQAVADLGHPGDEFFDLGAADRVLDADVGEDVGQVGHQPCVGIRGEILRRQVKPLGKQKQHGHGDGPLVILQLVDIACG</sequence>
<reference evidence="1 2" key="1">
    <citation type="submission" date="2015-03" db="EMBL/GenBank/DDBJ databases">
        <authorList>
            <consortium name="Pathogen Informatics"/>
        </authorList>
    </citation>
    <scope>NUCLEOTIDE SEQUENCE [LARGE SCALE GENOMIC DNA]</scope>
    <source>
        <strain evidence="1 2">Bir 172</strain>
    </source>
</reference>
<evidence type="ECO:0000313" key="1">
    <source>
        <dbReference type="EMBL" id="CKR74118.1"/>
    </source>
</evidence>
<accession>A0A654ZLA1</accession>
<dbReference type="Proteomes" id="UP000048948">
    <property type="component" value="Unassembled WGS sequence"/>
</dbReference>
<name>A0A654ZLA1_MYCTX</name>
<evidence type="ECO:0000313" key="2">
    <source>
        <dbReference type="Proteomes" id="UP000048948"/>
    </source>
</evidence>
<dbReference type="AlphaFoldDB" id="A0A654ZLA1"/>
<protein>
    <submittedName>
        <fullName evidence="1">Uncharacterized protein</fullName>
    </submittedName>
</protein>
<proteinExistence type="predicted"/>
<organism evidence="1 2">
    <name type="scientific">Mycobacterium tuberculosis</name>
    <dbReference type="NCBI Taxonomy" id="1773"/>
    <lineage>
        <taxon>Bacteria</taxon>
        <taxon>Bacillati</taxon>
        <taxon>Actinomycetota</taxon>
        <taxon>Actinomycetes</taxon>
        <taxon>Mycobacteriales</taxon>
        <taxon>Mycobacteriaceae</taxon>
        <taxon>Mycobacterium</taxon>
        <taxon>Mycobacterium tuberculosis complex</taxon>
    </lineage>
</organism>
<gene>
    <name evidence="1" type="ORF">ERS027646_00562</name>
</gene>